<organism evidence="3 4">
    <name type="scientific">Nocardia pulmonis</name>
    <dbReference type="NCBI Taxonomy" id="2951408"/>
    <lineage>
        <taxon>Bacteria</taxon>
        <taxon>Bacillati</taxon>
        <taxon>Actinomycetota</taxon>
        <taxon>Actinomycetes</taxon>
        <taxon>Mycobacteriales</taxon>
        <taxon>Nocardiaceae</taxon>
        <taxon>Nocardia</taxon>
    </lineage>
</organism>
<evidence type="ECO:0000313" key="4">
    <source>
        <dbReference type="Proteomes" id="UP001139157"/>
    </source>
</evidence>
<name>A0A9X2IWK4_9NOCA</name>
<comment type="catalytic activity">
    <reaction evidence="2">
        <text>oxidized coenzyme F420-(gamma-L-Glu)(n) + a quinol + H(+) = reduced coenzyme F420-(gamma-L-Glu)(n) + a quinone</text>
        <dbReference type="Rhea" id="RHEA:39663"/>
        <dbReference type="Rhea" id="RHEA-COMP:12939"/>
        <dbReference type="Rhea" id="RHEA-COMP:14378"/>
        <dbReference type="ChEBI" id="CHEBI:15378"/>
        <dbReference type="ChEBI" id="CHEBI:24646"/>
        <dbReference type="ChEBI" id="CHEBI:132124"/>
        <dbReference type="ChEBI" id="CHEBI:133980"/>
        <dbReference type="ChEBI" id="CHEBI:139511"/>
    </reaction>
</comment>
<dbReference type="Pfam" id="PF04075">
    <property type="entry name" value="F420H2_quin_red"/>
    <property type="match status" value="1"/>
</dbReference>
<dbReference type="GO" id="GO:0016491">
    <property type="term" value="F:oxidoreductase activity"/>
    <property type="evidence" value="ECO:0007669"/>
    <property type="project" value="InterPro"/>
</dbReference>
<dbReference type="NCBIfam" id="TIGR00026">
    <property type="entry name" value="hi_GC_TIGR00026"/>
    <property type="match status" value="1"/>
</dbReference>
<dbReference type="GO" id="GO:0005886">
    <property type="term" value="C:plasma membrane"/>
    <property type="evidence" value="ECO:0007669"/>
    <property type="project" value="TreeGrafter"/>
</dbReference>
<dbReference type="Gene3D" id="2.30.110.10">
    <property type="entry name" value="Electron Transport, Fmn-binding Protein, Chain A"/>
    <property type="match status" value="1"/>
</dbReference>
<evidence type="ECO:0000256" key="2">
    <source>
        <dbReference type="ARBA" id="ARBA00049106"/>
    </source>
</evidence>
<gene>
    <name evidence="3" type="ORF">NDR86_09220</name>
</gene>
<comment type="caution">
    <text evidence="3">The sequence shown here is derived from an EMBL/GenBank/DDBJ whole genome shotgun (WGS) entry which is preliminary data.</text>
</comment>
<dbReference type="PANTHER" id="PTHR39428:SF3">
    <property type="entry name" value="DEAZAFLAVIN-DEPENDENT NITROREDUCTASE"/>
    <property type="match status" value="1"/>
</dbReference>
<evidence type="ECO:0000256" key="1">
    <source>
        <dbReference type="ARBA" id="ARBA00008710"/>
    </source>
</evidence>
<sequence>MSIMARLVAASTRFTTRGVYLGRRSSKVHVALYRRTNGKVGGRLPGWPGARILLLDHVGARSGVRRTSPVIYLDYGDSVVVAASKAGQPTHPAWYFNLRAHPDTTIRIGSEVRPVRARIADGAEREQLWTRLVDAFPGYAFYQKSAGRRRIPIVVLEPR</sequence>
<comment type="similarity">
    <text evidence="1">Belongs to the F420H(2)-dependent quinone reductase family.</text>
</comment>
<dbReference type="InterPro" id="IPR004378">
    <property type="entry name" value="F420H2_quin_Rdtase"/>
</dbReference>
<dbReference type="AlphaFoldDB" id="A0A9X2IWK4"/>
<reference evidence="3" key="1">
    <citation type="submission" date="2022-06" db="EMBL/GenBank/DDBJ databases">
        <title>Novel species in genus nocardia.</title>
        <authorList>
            <person name="Li F."/>
        </authorList>
    </citation>
    <scope>NUCLEOTIDE SEQUENCE</scope>
    <source>
        <strain evidence="3">CDC141</strain>
    </source>
</reference>
<dbReference type="Proteomes" id="UP001139157">
    <property type="component" value="Unassembled WGS sequence"/>
</dbReference>
<evidence type="ECO:0000313" key="3">
    <source>
        <dbReference type="EMBL" id="MCM6773649.1"/>
    </source>
</evidence>
<dbReference type="EMBL" id="JAMRXG010000003">
    <property type="protein sequence ID" value="MCM6773649.1"/>
    <property type="molecule type" value="Genomic_DNA"/>
</dbReference>
<dbReference type="PANTHER" id="PTHR39428">
    <property type="entry name" value="F420H(2)-DEPENDENT QUINONE REDUCTASE RV1261C"/>
    <property type="match status" value="1"/>
</dbReference>
<dbReference type="GO" id="GO:0070967">
    <property type="term" value="F:coenzyme F420 binding"/>
    <property type="evidence" value="ECO:0007669"/>
    <property type="project" value="TreeGrafter"/>
</dbReference>
<keyword evidence="4" id="KW-1185">Reference proteome</keyword>
<protein>
    <submittedName>
        <fullName evidence="3">Nitroreductase family deazaflavin-dependent oxidoreductase</fullName>
    </submittedName>
</protein>
<dbReference type="InterPro" id="IPR012349">
    <property type="entry name" value="Split_barrel_FMN-bd"/>
</dbReference>
<proteinExistence type="inferred from homology"/>
<accession>A0A9X2IWK4</accession>
<dbReference type="RefSeq" id="WP_251910709.1">
    <property type="nucleotide sequence ID" value="NZ_JAMRXG010000003.1"/>
</dbReference>